<dbReference type="EMBL" id="CP015629">
    <property type="protein sequence ID" value="ANF33694.1"/>
    <property type="molecule type" value="Genomic_DNA"/>
</dbReference>
<gene>
    <name evidence="2" type="ORF">A7978_00950</name>
</gene>
<proteinExistence type="predicted"/>
<dbReference type="Proteomes" id="UP000264231">
    <property type="component" value="Chromosome"/>
</dbReference>
<feature type="transmembrane region" description="Helical" evidence="1">
    <location>
        <begin position="452"/>
        <end position="472"/>
    </location>
</feature>
<feature type="transmembrane region" description="Helical" evidence="1">
    <location>
        <begin position="338"/>
        <end position="355"/>
    </location>
</feature>
<sequence>MIIKTLLLILIQTLISHKIIKADEIEQCGKQIRKHITKINELNRSLEKIKRIENTYDYIKKYFLENKIQHKEHSLQEIGFIGYSQKTIHVKIKGTEKTNYNIIVPIETQHDLKNNLAIAIVITLINNFKNKEIKNNLNIYFIEDDSHKQISTISSRLLLNNNALDKNINTIYLMLNEDKENNLIEFKNQSNIINSKTSLSFLENFIKTFENHKVNFNVSKINDKHINGIYNLYLKEEIPILIISNNKECSLLKHVKNNNLCDIYKSIEETVKAKKNNQSENELHYIIINMPFKKWIINENTLIIIIYAICNFIILVFITKFKKTSIILRKTKENYHKIIKLFFILFLSTYISTLITNKMLTAYENFIDYKIINPIYLVNFFLTLFNFNIISYFTYNFKIHLSLKELKYLAISISIIELIIMLYIKIEFILIIILKNILILIIPNKTKILKKIVIMLIWITNLMLITSIQTTLMTTRPIALSYFISISLFSAILTNIVEHLKHKTETIRQEFTKFEKIESIILFLIIAITIISHDIEKISTIKIDQIISFPEKTNKISVEYLQDNRNTIQISTKDFNLSLEKNKKYAEKEIQTQENLIDLFFQKIDVAERTIYDIKITTKKITKQINLFLKNASELIIYQSNTPYKIASNNVIFTINNIKSNTTNITFTVKSQEKIQYDIFAYSDINTNYVKIYDQKTKKEVKNINIDYSYAIKYSGILPKSAKYNQNPFFKLQNDKEIENLKNLKLN</sequence>
<feature type="transmembrane region" description="Helical" evidence="1">
    <location>
        <begin position="375"/>
        <end position="394"/>
    </location>
</feature>
<organism evidence="2 3">
    <name type="scientific">Borrelia turicatae</name>
    <dbReference type="NCBI Taxonomy" id="142"/>
    <lineage>
        <taxon>Bacteria</taxon>
        <taxon>Pseudomonadati</taxon>
        <taxon>Spirochaetota</taxon>
        <taxon>Spirochaetia</taxon>
        <taxon>Spirochaetales</taxon>
        <taxon>Borreliaceae</taxon>
        <taxon>Borrelia</taxon>
    </lineage>
</organism>
<accession>A0A172XAI8</accession>
<feature type="transmembrane region" description="Helical" evidence="1">
    <location>
        <begin position="428"/>
        <end position="445"/>
    </location>
</feature>
<protein>
    <submittedName>
        <fullName evidence="2">Uncharacterized protein</fullName>
    </submittedName>
</protein>
<reference evidence="2 3" key="1">
    <citation type="submission" date="2016-05" db="EMBL/GenBank/DDBJ databases">
        <title>Chromosome and linear plasmid sequence of a 2015 human isolate of tick-borne relapsing fever spirochete, Borrelia turicatae.</title>
        <authorList>
            <person name="Kingry L.C."/>
            <person name="Dhwani B."/>
            <person name="Replogle A."/>
            <person name="Sexton C."/>
            <person name="Rowe L."/>
            <person name="Stermole B.M."/>
            <person name="Christensen A.M."/>
            <person name="Schriefer M.E."/>
        </authorList>
    </citation>
    <scope>NUCLEOTIDE SEQUENCE [LARGE SCALE GENOMIC DNA]</scope>
    <source>
        <strain evidence="2 3">BTE5EL</strain>
    </source>
</reference>
<feature type="transmembrane region" description="Helical" evidence="1">
    <location>
        <begin position="517"/>
        <end position="535"/>
    </location>
</feature>
<evidence type="ECO:0000313" key="2">
    <source>
        <dbReference type="EMBL" id="ANF33694.1"/>
    </source>
</evidence>
<evidence type="ECO:0000313" key="3">
    <source>
        <dbReference type="Proteomes" id="UP000264231"/>
    </source>
</evidence>
<keyword evidence="1" id="KW-0812">Transmembrane</keyword>
<evidence type="ECO:0000256" key="1">
    <source>
        <dbReference type="SAM" id="Phobius"/>
    </source>
</evidence>
<feature type="transmembrane region" description="Helical" evidence="1">
    <location>
        <begin position="406"/>
        <end position="422"/>
    </location>
</feature>
<keyword evidence="1" id="KW-1133">Transmembrane helix</keyword>
<feature type="transmembrane region" description="Helical" evidence="1">
    <location>
        <begin position="478"/>
        <end position="497"/>
    </location>
</feature>
<dbReference type="RefSeq" id="WP_119024067.1">
    <property type="nucleotide sequence ID" value="NZ_CP015629.1"/>
</dbReference>
<name>A0A172XAI8_BORTU</name>
<feature type="transmembrane region" description="Helical" evidence="1">
    <location>
        <begin position="301"/>
        <end position="318"/>
    </location>
</feature>
<dbReference type="AlphaFoldDB" id="A0A172XAI8"/>
<keyword evidence="1" id="KW-0472">Membrane</keyword>